<dbReference type="KEGG" id="blin:BLSMQ_0737"/>
<accession>A0A1D7W092</accession>
<sequence length="44" mass="5498">MESAQLFVDEARMQTELRDERAQRRREAFDYWWSRFRSLICRSA</sequence>
<proteinExistence type="predicted"/>
<dbReference type="PATRIC" id="fig|1703.10.peg.757"/>
<dbReference type="EMBL" id="CP017150">
    <property type="protein sequence ID" value="AOP52451.1"/>
    <property type="molecule type" value="Genomic_DNA"/>
</dbReference>
<name>A0A1D7W092_BREAU</name>
<organism evidence="1 2">
    <name type="scientific">Brevibacterium aurantiacum</name>
    <dbReference type="NCBI Taxonomy" id="273384"/>
    <lineage>
        <taxon>Bacteria</taxon>
        <taxon>Bacillati</taxon>
        <taxon>Actinomycetota</taxon>
        <taxon>Actinomycetes</taxon>
        <taxon>Micrococcales</taxon>
        <taxon>Brevibacteriaceae</taxon>
        <taxon>Brevibacterium</taxon>
    </lineage>
</organism>
<reference evidence="2" key="1">
    <citation type="submission" date="2016-09" db="EMBL/GenBank/DDBJ databases">
        <title>Complete Genome Sequence of Brevibacterium linens SMQ-1335.</title>
        <authorList>
            <person name="de Melo A.G."/>
            <person name="Labrie S.J."/>
            <person name="Dumaresq J."/>
            <person name="Roberts R.J."/>
            <person name="Tremblay D.M."/>
            <person name="Moineau S."/>
        </authorList>
    </citation>
    <scope>NUCLEOTIDE SEQUENCE [LARGE SCALE GENOMIC DNA]</scope>
    <source>
        <strain evidence="2">SMQ-1335</strain>
    </source>
</reference>
<protein>
    <submittedName>
        <fullName evidence="1">Uncharacterized protein</fullName>
    </submittedName>
</protein>
<gene>
    <name evidence="1" type="ORF">BLSMQ_0737</name>
</gene>
<dbReference type="AlphaFoldDB" id="A0A1D7W092"/>
<evidence type="ECO:0000313" key="1">
    <source>
        <dbReference type="EMBL" id="AOP52451.1"/>
    </source>
</evidence>
<dbReference type="Proteomes" id="UP000094793">
    <property type="component" value="Chromosome"/>
</dbReference>
<evidence type="ECO:0000313" key="2">
    <source>
        <dbReference type="Proteomes" id="UP000094793"/>
    </source>
</evidence>